<dbReference type="Proteomes" id="UP000245252">
    <property type="component" value="Unassembled WGS sequence"/>
</dbReference>
<dbReference type="OrthoDB" id="7183822at2"/>
<accession>A0A2U2DN96</accession>
<gene>
    <name evidence="2" type="ORF">DEM27_17685</name>
</gene>
<protein>
    <submittedName>
        <fullName evidence="2">Protein dehydratase</fullName>
    </submittedName>
</protein>
<dbReference type="SUPFAM" id="SSF54637">
    <property type="entry name" value="Thioesterase/thiol ester dehydrase-isomerase"/>
    <property type="match status" value="1"/>
</dbReference>
<sequence length="280" mass="30776">MTDVDIDYLKSWTGRERSIADIITPRLASSLNAVLDIDKPVAAGKAAPVGIHWCLAPDIAPMSQIGPDGHPARGNFLPPVPFPRRMWAGGDLTFTGDFRIGDEVVRRSTIEDIVLKTGRSGEMIFVTVRHRYTTPRGEALNERQDLVFRKLETSGAAGQPAAAPPPQAAVHTRKIEATSVLLFRYSAITFNGHRIHYDEPYVKNEENYPQLIFHGPLQANLLLDLATELRNGEIPQNFAFRSVHPLFAGGRISLNARPQESGTSLWMADQAGGVTMIANC</sequence>
<dbReference type="GO" id="GO:0019171">
    <property type="term" value="F:(3R)-hydroxyacyl-[acyl-carrier-protein] dehydratase activity"/>
    <property type="evidence" value="ECO:0007669"/>
    <property type="project" value="TreeGrafter"/>
</dbReference>
<dbReference type="Gene3D" id="3.10.129.10">
    <property type="entry name" value="Hotdog Thioesterase"/>
    <property type="match status" value="2"/>
</dbReference>
<dbReference type="RefSeq" id="WP_109459586.1">
    <property type="nucleotide sequence ID" value="NZ_QFBC01000008.1"/>
</dbReference>
<dbReference type="PANTHER" id="PTHR28152:SF1">
    <property type="entry name" value="HYDROXYACYL-THIOESTER DEHYDRATASE TYPE 2, MITOCHONDRIAL"/>
    <property type="match status" value="1"/>
</dbReference>
<dbReference type="AlphaFoldDB" id="A0A2U2DN96"/>
<dbReference type="InterPro" id="IPR039569">
    <property type="entry name" value="FAS1-like_DH_region"/>
</dbReference>
<organism evidence="2 3">
    <name type="scientific">Metarhizobium album</name>
    <dbReference type="NCBI Taxonomy" id="2182425"/>
    <lineage>
        <taxon>Bacteria</taxon>
        <taxon>Pseudomonadati</taxon>
        <taxon>Pseudomonadota</taxon>
        <taxon>Alphaproteobacteria</taxon>
        <taxon>Hyphomicrobiales</taxon>
        <taxon>Rhizobiaceae</taxon>
        <taxon>Metarhizobium</taxon>
    </lineage>
</organism>
<dbReference type="Pfam" id="PF13452">
    <property type="entry name" value="FAS1_DH_region"/>
    <property type="match status" value="1"/>
</dbReference>
<dbReference type="InterPro" id="IPR052741">
    <property type="entry name" value="Mitochondrial_HTD2"/>
</dbReference>
<evidence type="ECO:0000313" key="2">
    <source>
        <dbReference type="EMBL" id="PWE54786.1"/>
    </source>
</evidence>
<proteinExistence type="predicted"/>
<evidence type="ECO:0000313" key="3">
    <source>
        <dbReference type="Proteomes" id="UP000245252"/>
    </source>
</evidence>
<keyword evidence="3" id="KW-1185">Reference proteome</keyword>
<comment type="caution">
    <text evidence="2">The sequence shown here is derived from an EMBL/GenBank/DDBJ whole genome shotgun (WGS) entry which is preliminary data.</text>
</comment>
<evidence type="ECO:0000259" key="1">
    <source>
        <dbReference type="Pfam" id="PF13452"/>
    </source>
</evidence>
<feature type="domain" description="FAS1-like dehydratase" evidence="1">
    <location>
        <begin position="46"/>
        <end position="140"/>
    </location>
</feature>
<reference evidence="2 3" key="1">
    <citation type="submission" date="2018-05" db="EMBL/GenBank/DDBJ databases">
        <title>The draft genome of strain NS-104.</title>
        <authorList>
            <person name="Hang P."/>
            <person name="Jiang J."/>
        </authorList>
    </citation>
    <scope>NUCLEOTIDE SEQUENCE [LARGE SCALE GENOMIC DNA]</scope>
    <source>
        <strain evidence="2 3">NS-104</strain>
    </source>
</reference>
<name>A0A2U2DN96_9HYPH</name>
<dbReference type="InterPro" id="IPR029069">
    <property type="entry name" value="HotDog_dom_sf"/>
</dbReference>
<dbReference type="EMBL" id="QFBC01000008">
    <property type="protein sequence ID" value="PWE54786.1"/>
    <property type="molecule type" value="Genomic_DNA"/>
</dbReference>
<dbReference type="PANTHER" id="PTHR28152">
    <property type="entry name" value="HYDROXYACYL-THIOESTER DEHYDRATASE TYPE 2, MITOCHONDRIAL"/>
    <property type="match status" value="1"/>
</dbReference>